<evidence type="ECO:0000256" key="1">
    <source>
        <dbReference type="SAM" id="MobiDB-lite"/>
    </source>
</evidence>
<feature type="transmembrane region" description="Helical" evidence="2">
    <location>
        <begin position="153"/>
        <end position="175"/>
    </location>
</feature>
<comment type="caution">
    <text evidence="3">The sequence shown here is derived from an EMBL/GenBank/DDBJ whole genome shotgun (WGS) entry which is preliminary data.</text>
</comment>
<keyword evidence="2" id="KW-1133">Transmembrane helix</keyword>
<dbReference type="AlphaFoldDB" id="A0A8X8B5Z0"/>
<feature type="compositionally biased region" description="Polar residues" evidence="1">
    <location>
        <begin position="64"/>
        <end position="75"/>
    </location>
</feature>
<dbReference type="PANTHER" id="PTHR34188:SF8">
    <property type="entry name" value="T6A9.7 PROTEIN"/>
    <property type="match status" value="1"/>
</dbReference>
<dbReference type="PANTHER" id="PTHR34188">
    <property type="entry name" value="OS01G0299500 PROTEIN"/>
    <property type="match status" value="1"/>
</dbReference>
<proteinExistence type="predicted"/>
<feature type="region of interest" description="Disordered" evidence="1">
    <location>
        <begin position="45"/>
        <end position="110"/>
    </location>
</feature>
<reference evidence="3 4" key="1">
    <citation type="submission" date="2020-02" db="EMBL/GenBank/DDBJ databases">
        <authorList>
            <person name="Ma Q."/>
            <person name="Huang Y."/>
            <person name="Song X."/>
            <person name="Pei D."/>
        </authorList>
    </citation>
    <scope>NUCLEOTIDE SEQUENCE [LARGE SCALE GENOMIC DNA]</scope>
    <source>
        <strain evidence="3">Sxm20200214</strain>
        <tissue evidence="3">Leaf</tissue>
    </source>
</reference>
<evidence type="ECO:0000313" key="3">
    <source>
        <dbReference type="EMBL" id="KAG2322572.1"/>
    </source>
</evidence>
<feature type="region of interest" description="Disordered" evidence="1">
    <location>
        <begin position="207"/>
        <end position="232"/>
    </location>
</feature>
<evidence type="ECO:0000256" key="2">
    <source>
        <dbReference type="SAM" id="Phobius"/>
    </source>
</evidence>
<dbReference type="OrthoDB" id="1899142at2759"/>
<accession>A0A8X8B5Z0</accession>
<feature type="compositionally biased region" description="Basic and acidic residues" evidence="1">
    <location>
        <begin position="76"/>
        <end position="86"/>
    </location>
</feature>
<dbReference type="Proteomes" id="UP000886595">
    <property type="component" value="Unassembled WGS sequence"/>
</dbReference>
<keyword evidence="2" id="KW-0812">Transmembrane</keyword>
<evidence type="ECO:0008006" key="5">
    <source>
        <dbReference type="Google" id="ProtNLM"/>
    </source>
</evidence>
<name>A0A8X8B5Z0_BRACI</name>
<gene>
    <name evidence="3" type="ORF">Bca52824_015785</name>
</gene>
<organism evidence="3 4">
    <name type="scientific">Brassica carinata</name>
    <name type="common">Ethiopian mustard</name>
    <name type="synonym">Abyssinian cabbage</name>
    <dbReference type="NCBI Taxonomy" id="52824"/>
    <lineage>
        <taxon>Eukaryota</taxon>
        <taxon>Viridiplantae</taxon>
        <taxon>Streptophyta</taxon>
        <taxon>Embryophyta</taxon>
        <taxon>Tracheophyta</taxon>
        <taxon>Spermatophyta</taxon>
        <taxon>Magnoliopsida</taxon>
        <taxon>eudicotyledons</taxon>
        <taxon>Gunneridae</taxon>
        <taxon>Pentapetalae</taxon>
        <taxon>rosids</taxon>
        <taxon>malvids</taxon>
        <taxon>Brassicales</taxon>
        <taxon>Brassicaceae</taxon>
        <taxon>Brassiceae</taxon>
        <taxon>Brassica</taxon>
    </lineage>
</organism>
<sequence>MDQLVPGEHDLELDIEAGLAHVTQESTSDTVSDNGGVRSELVNFGVSEKIDDDEGLNYPLMGNENPTETVSQSLDLSERKRNDTVKVKKSRKASKPPRPPKGPSFTANDHKVMKEIAELAMRKRARIERMKNSLRRIKAAKSSSSSSSPYSCISIFSVIVAALFFAFLLFQGLFAGNMTMSSDSSPAPVGSPNNQLISVQFYNDFAPVEQTDPSPTTSYRYARKRVSGAEED</sequence>
<keyword evidence="2" id="KW-0472">Membrane</keyword>
<keyword evidence="4" id="KW-1185">Reference proteome</keyword>
<protein>
    <recommendedName>
        <fullName evidence="5">Transmembrane protein</fullName>
    </recommendedName>
</protein>
<dbReference type="EMBL" id="JAAMPC010000003">
    <property type="protein sequence ID" value="KAG2322572.1"/>
    <property type="molecule type" value="Genomic_DNA"/>
</dbReference>
<evidence type="ECO:0000313" key="4">
    <source>
        <dbReference type="Proteomes" id="UP000886595"/>
    </source>
</evidence>